<organism evidence="1 2">
    <name type="scientific">Trichonephila inaurata madagascariensis</name>
    <dbReference type="NCBI Taxonomy" id="2747483"/>
    <lineage>
        <taxon>Eukaryota</taxon>
        <taxon>Metazoa</taxon>
        <taxon>Ecdysozoa</taxon>
        <taxon>Arthropoda</taxon>
        <taxon>Chelicerata</taxon>
        <taxon>Arachnida</taxon>
        <taxon>Araneae</taxon>
        <taxon>Araneomorphae</taxon>
        <taxon>Entelegynae</taxon>
        <taxon>Araneoidea</taxon>
        <taxon>Nephilidae</taxon>
        <taxon>Trichonephila</taxon>
        <taxon>Trichonephila inaurata</taxon>
    </lineage>
</organism>
<sequence length="112" mass="12574">MGVMDRHGRIESFKCQNRVLLASVPCICQKRHLEVTNFTSDVSSNTCPLCRAPLCNTPNPQSGRHHVESQKNGRMVTGKEHSSELVIILPFFGFIPSPTLAEKCWKLLLKLL</sequence>
<comment type="caution">
    <text evidence="1">The sequence shown here is derived from an EMBL/GenBank/DDBJ whole genome shotgun (WGS) entry which is preliminary data.</text>
</comment>
<reference evidence="1" key="1">
    <citation type="submission" date="2020-08" db="EMBL/GenBank/DDBJ databases">
        <title>Multicomponent nature underlies the extraordinary mechanical properties of spider dragline silk.</title>
        <authorList>
            <person name="Kono N."/>
            <person name="Nakamura H."/>
            <person name="Mori M."/>
            <person name="Yoshida Y."/>
            <person name="Ohtoshi R."/>
            <person name="Malay A.D."/>
            <person name="Moran D.A.P."/>
            <person name="Tomita M."/>
            <person name="Numata K."/>
            <person name="Arakawa K."/>
        </authorList>
    </citation>
    <scope>NUCLEOTIDE SEQUENCE</scope>
</reference>
<proteinExistence type="predicted"/>
<gene>
    <name evidence="1" type="ORF">TNIN_341181</name>
</gene>
<dbReference type="Proteomes" id="UP000886998">
    <property type="component" value="Unassembled WGS sequence"/>
</dbReference>
<dbReference type="EMBL" id="BMAV01019280">
    <property type="protein sequence ID" value="GFY72203.1"/>
    <property type="molecule type" value="Genomic_DNA"/>
</dbReference>
<accession>A0A8X6YH29</accession>
<evidence type="ECO:0000313" key="2">
    <source>
        <dbReference type="Proteomes" id="UP000886998"/>
    </source>
</evidence>
<protein>
    <submittedName>
        <fullName evidence="1">Uncharacterized protein</fullName>
    </submittedName>
</protein>
<dbReference type="AlphaFoldDB" id="A0A8X6YH29"/>
<keyword evidence="2" id="KW-1185">Reference proteome</keyword>
<name>A0A8X6YH29_9ARAC</name>
<evidence type="ECO:0000313" key="1">
    <source>
        <dbReference type="EMBL" id="GFY72203.1"/>
    </source>
</evidence>